<comment type="similarity">
    <text evidence="1">Belongs to the carbohydrate kinase PfkB family.</text>
</comment>
<evidence type="ECO:0000313" key="6">
    <source>
        <dbReference type="Proteomes" id="UP000010798"/>
    </source>
</evidence>
<dbReference type="SUPFAM" id="SSF53613">
    <property type="entry name" value="Ribokinase-like"/>
    <property type="match status" value="1"/>
</dbReference>
<dbReference type="eggNOG" id="COG0524">
    <property type="taxonomic scope" value="Bacteria"/>
</dbReference>
<dbReference type="PANTHER" id="PTHR43085">
    <property type="entry name" value="HEXOKINASE FAMILY MEMBER"/>
    <property type="match status" value="1"/>
</dbReference>
<dbReference type="HOGENOM" id="CLU_027634_6_3_0"/>
<dbReference type="InterPro" id="IPR011611">
    <property type="entry name" value="PfkB_dom"/>
</dbReference>
<dbReference type="PANTHER" id="PTHR43085:SF57">
    <property type="entry name" value="CARBOHYDRATE KINASE PFKB DOMAIN-CONTAINING PROTEIN"/>
    <property type="match status" value="1"/>
</dbReference>
<sequence length="301" mass="31857">MSCKILAVGEVLWDLLPTGKQLGGAPANFTFHCRSLGALAGLVTRVGDDDLGRQVLERFRLLSLPTETVQVDPTWPTGTVSVTLAADGQPRFTIHEHVAWDRIGADEAGLALARAADAVCFGSLAQRSEPARRAIRSLVSAARPEALRVFDVNLRPPFIDRDVIAYSLKLADVLKLNDVELPELAALFGLHAGVREGMEELAGRFGLSLVALTRGAGGSLLWADGRWSDHPGRPAEVCDTIGAGDAFTACLVVGLLAGRPLDAINRHANEVAAFVCSQPGGTPSIPDTLKLFAASAPEDTL</sequence>
<dbReference type="EMBL" id="CP003364">
    <property type="protein sequence ID" value="AGA27616.1"/>
    <property type="molecule type" value="Genomic_DNA"/>
</dbReference>
<dbReference type="KEGG" id="saci:Sinac_3352"/>
<feature type="domain" description="Carbohydrate kinase PfkB" evidence="4">
    <location>
        <begin position="20"/>
        <end position="287"/>
    </location>
</feature>
<dbReference type="GO" id="GO:0016301">
    <property type="term" value="F:kinase activity"/>
    <property type="evidence" value="ECO:0007669"/>
    <property type="project" value="UniProtKB-KW"/>
</dbReference>
<evidence type="ECO:0000256" key="1">
    <source>
        <dbReference type="ARBA" id="ARBA00010688"/>
    </source>
</evidence>
<dbReference type="AlphaFoldDB" id="L0DG22"/>
<dbReference type="InterPro" id="IPR050306">
    <property type="entry name" value="PfkB_Carbo_kinase"/>
</dbReference>
<accession>L0DG22</accession>
<dbReference type="CDD" id="cd01167">
    <property type="entry name" value="bac_FRK"/>
    <property type="match status" value="1"/>
</dbReference>
<dbReference type="InterPro" id="IPR002173">
    <property type="entry name" value="Carboh/pur_kinase_PfkB_CS"/>
</dbReference>
<evidence type="ECO:0000256" key="2">
    <source>
        <dbReference type="ARBA" id="ARBA00022679"/>
    </source>
</evidence>
<keyword evidence="2" id="KW-0808">Transferase</keyword>
<dbReference type="PROSITE" id="PS00583">
    <property type="entry name" value="PFKB_KINASES_1"/>
    <property type="match status" value="1"/>
</dbReference>
<dbReference type="RefSeq" id="WP_015246761.1">
    <property type="nucleotide sequence ID" value="NC_019892.1"/>
</dbReference>
<dbReference type="InterPro" id="IPR029056">
    <property type="entry name" value="Ribokinase-like"/>
</dbReference>
<dbReference type="Pfam" id="PF00294">
    <property type="entry name" value="PfkB"/>
    <property type="match status" value="1"/>
</dbReference>
<keyword evidence="3 5" id="KW-0418">Kinase</keyword>
<dbReference type="STRING" id="886293.Sinac_3352"/>
<proteinExistence type="inferred from homology"/>
<name>L0DG22_SINAD</name>
<reference evidence="5 6" key="1">
    <citation type="submission" date="2012-02" db="EMBL/GenBank/DDBJ databases">
        <title>Complete sequence of chromosome of Singulisphaera acidiphila DSM 18658.</title>
        <authorList>
            <consortium name="US DOE Joint Genome Institute (JGI-PGF)"/>
            <person name="Lucas S."/>
            <person name="Copeland A."/>
            <person name="Lapidus A."/>
            <person name="Glavina del Rio T."/>
            <person name="Dalin E."/>
            <person name="Tice H."/>
            <person name="Bruce D."/>
            <person name="Goodwin L."/>
            <person name="Pitluck S."/>
            <person name="Peters L."/>
            <person name="Ovchinnikova G."/>
            <person name="Chertkov O."/>
            <person name="Kyrpides N."/>
            <person name="Mavromatis K."/>
            <person name="Ivanova N."/>
            <person name="Brettin T."/>
            <person name="Detter J.C."/>
            <person name="Han C."/>
            <person name="Larimer F."/>
            <person name="Land M."/>
            <person name="Hauser L."/>
            <person name="Markowitz V."/>
            <person name="Cheng J.-F."/>
            <person name="Hugenholtz P."/>
            <person name="Woyke T."/>
            <person name="Wu D."/>
            <person name="Tindall B."/>
            <person name="Pomrenke H."/>
            <person name="Brambilla E."/>
            <person name="Klenk H.-P."/>
            <person name="Eisen J.A."/>
        </authorList>
    </citation>
    <scope>NUCLEOTIDE SEQUENCE [LARGE SCALE GENOMIC DNA]</scope>
    <source>
        <strain evidence="6">ATCC BAA-1392 / DSM 18658 / VKM B-2454 / MOB10</strain>
    </source>
</reference>
<keyword evidence="6" id="KW-1185">Reference proteome</keyword>
<evidence type="ECO:0000313" key="5">
    <source>
        <dbReference type="EMBL" id="AGA27616.1"/>
    </source>
</evidence>
<evidence type="ECO:0000259" key="4">
    <source>
        <dbReference type="Pfam" id="PF00294"/>
    </source>
</evidence>
<organism evidence="5 6">
    <name type="scientific">Singulisphaera acidiphila (strain ATCC BAA-1392 / DSM 18658 / VKM B-2454 / MOB10)</name>
    <dbReference type="NCBI Taxonomy" id="886293"/>
    <lineage>
        <taxon>Bacteria</taxon>
        <taxon>Pseudomonadati</taxon>
        <taxon>Planctomycetota</taxon>
        <taxon>Planctomycetia</taxon>
        <taxon>Isosphaerales</taxon>
        <taxon>Isosphaeraceae</taxon>
        <taxon>Singulisphaera</taxon>
    </lineage>
</organism>
<dbReference type="Gene3D" id="3.40.1190.20">
    <property type="match status" value="1"/>
</dbReference>
<evidence type="ECO:0000256" key="3">
    <source>
        <dbReference type="ARBA" id="ARBA00022777"/>
    </source>
</evidence>
<gene>
    <name evidence="5" type="ordered locus">Sinac_3352</name>
</gene>
<dbReference type="Proteomes" id="UP000010798">
    <property type="component" value="Chromosome"/>
</dbReference>
<protein>
    <submittedName>
        <fullName evidence="5">Sugar kinase, ribokinase</fullName>
    </submittedName>
</protein>